<dbReference type="InterPro" id="IPR051694">
    <property type="entry name" value="Immunoregulatory_rcpt-like"/>
</dbReference>
<feature type="signal peptide" evidence="7">
    <location>
        <begin position="1"/>
        <end position="20"/>
    </location>
</feature>
<comment type="subcellular location">
    <subcellularLocation>
        <location evidence="1">Membrane</location>
        <topology evidence="1">Single-pass membrane protein</topology>
    </subcellularLocation>
</comment>
<accession>A0AAD4EPP3</accession>
<name>A0AAD4EPP3_9PEZI</name>
<feature type="region of interest" description="Disordered" evidence="5">
    <location>
        <begin position="121"/>
        <end position="191"/>
    </location>
</feature>
<evidence type="ECO:0000256" key="6">
    <source>
        <dbReference type="SAM" id="Phobius"/>
    </source>
</evidence>
<feature type="transmembrane region" description="Helical" evidence="6">
    <location>
        <begin position="199"/>
        <end position="220"/>
    </location>
</feature>
<dbReference type="AlphaFoldDB" id="A0AAD4EPP3"/>
<evidence type="ECO:0000313" key="8">
    <source>
        <dbReference type="EMBL" id="KAG7284980.1"/>
    </source>
</evidence>
<evidence type="ECO:0000256" key="5">
    <source>
        <dbReference type="SAM" id="MobiDB-lite"/>
    </source>
</evidence>
<keyword evidence="3 6" id="KW-1133">Transmembrane helix</keyword>
<reference evidence="8" key="1">
    <citation type="submission" date="2023-02" db="EMBL/GenBank/DDBJ databases">
        <authorList>
            <person name="Palmer J.M."/>
        </authorList>
    </citation>
    <scope>NUCLEOTIDE SEQUENCE</scope>
    <source>
        <strain evidence="8">FW57</strain>
    </source>
</reference>
<dbReference type="Proteomes" id="UP001197093">
    <property type="component" value="Unassembled WGS sequence"/>
</dbReference>
<keyword evidence="9" id="KW-1185">Reference proteome</keyword>
<dbReference type="GO" id="GO:0071944">
    <property type="term" value="C:cell periphery"/>
    <property type="evidence" value="ECO:0007669"/>
    <property type="project" value="UniProtKB-ARBA"/>
</dbReference>
<evidence type="ECO:0000256" key="3">
    <source>
        <dbReference type="ARBA" id="ARBA00022989"/>
    </source>
</evidence>
<gene>
    <name evidence="8" type="ORF">NEMBOFW57_009598</name>
</gene>
<keyword evidence="4 6" id="KW-0472">Membrane</keyword>
<comment type="caution">
    <text evidence="8">The sequence shown here is derived from an EMBL/GenBank/DDBJ whole genome shotgun (WGS) entry which is preliminary data.</text>
</comment>
<evidence type="ECO:0000256" key="4">
    <source>
        <dbReference type="ARBA" id="ARBA00023136"/>
    </source>
</evidence>
<proteinExistence type="predicted"/>
<protein>
    <submittedName>
        <fullName evidence="8">Uncharacterized protein</fullName>
    </submittedName>
</protein>
<feature type="chain" id="PRO_5042229623" evidence="7">
    <location>
        <begin position="21"/>
        <end position="321"/>
    </location>
</feature>
<dbReference type="PANTHER" id="PTHR15549">
    <property type="entry name" value="PAIRED IMMUNOGLOBULIN-LIKE TYPE 2 RECEPTOR"/>
    <property type="match status" value="1"/>
</dbReference>
<evidence type="ECO:0000313" key="9">
    <source>
        <dbReference type="Proteomes" id="UP001197093"/>
    </source>
</evidence>
<evidence type="ECO:0000256" key="2">
    <source>
        <dbReference type="ARBA" id="ARBA00022692"/>
    </source>
</evidence>
<keyword evidence="2 6" id="KW-0812">Transmembrane</keyword>
<dbReference type="GO" id="GO:0016020">
    <property type="term" value="C:membrane"/>
    <property type="evidence" value="ECO:0007669"/>
    <property type="project" value="UniProtKB-SubCell"/>
</dbReference>
<evidence type="ECO:0000256" key="7">
    <source>
        <dbReference type="SAM" id="SignalP"/>
    </source>
</evidence>
<evidence type="ECO:0000256" key="1">
    <source>
        <dbReference type="ARBA" id="ARBA00004167"/>
    </source>
</evidence>
<sequence length="321" mass="32445">MATSIRAMLAAAFSVSGAAGQDASKKPKFAYPPDGSTLVFNMMDTVMVTYTAFYDTGTLYTFCQPGTGKMIYQQKAPGFTASVPILLNFTSPTPCWFNIRTGVDGIDGENSATFNLIGEERSTGRKVFGPDTDPGTTSSTVSTSSTSTASSSSTTRTGNPAAATTTTSGSSSSSTSTANPTPTDTPAPASGGLSAGASAGIGVGAALGVLLLAALAFIFWRRRRRQRQYATAATAEMDGSNGGGGAPPYGFGGGSEIGNGYGHGYGGPGMGYGNGYGGGGDAQQHKWAQQVGELDTVHTPAEIATSAPGTGTGRTHHEMSA</sequence>
<dbReference type="EMBL" id="JAHCVI010000005">
    <property type="protein sequence ID" value="KAG7284980.1"/>
    <property type="molecule type" value="Genomic_DNA"/>
</dbReference>
<organism evidence="8 9">
    <name type="scientific">Staphylotrichum longicolle</name>
    <dbReference type="NCBI Taxonomy" id="669026"/>
    <lineage>
        <taxon>Eukaryota</taxon>
        <taxon>Fungi</taxon>
        <taxon>Dikarya</taxon>
        <taxon>Ascomycota</taxon>
        <taxon>Pezizomycotina</taxon>
        <taxon>Sordariomycetes</taxon>
        <taxon>Sordariomycetidae</taxon>
        <taxon>Sordariales</taxon>
        <taxon>Chaetomiaceae</taxon>
        <taxon>Staphylotrichum</taxon>
    </lineage>
</organism>
<keyword evidence="7" id="KW-0732">Signal</keyword>
<feature type="compositionally biased region" description="Low complexity" evidence="5">
    <location>
        <begin position="136"/>
        <end position="191"/>
    </location>
</feature>